<dbReference type="PRINTS" id="PR00344">
    <property type="entry name" value="BCTRLSENSOR"/>
</dbReference>
<dbReference type="CDD" id="cd16922">
    <property type="entry name" value="HATPase_EvgS-ArcB-TorS-like"/>
    <property type="match status" value="1"/>
</dbReference>
<feature type="modified residue" description="4-aspartylphosphate" evidence="7">
    <location>
        <position position="1095"/>
    </location>
</feature>
<dbReference type="PANTHER" id="PTHR45339:SF1">
    <property type="entry name" value="HYBRID SIGNAL TRANSDUCTION HISTIDINE KINASE J"/>
    <property type="match status" value="1"/>
</dbReference>
<evidence type="ECO:0000256" key="6">
    <source>
        <dbReference type="ARBA" id="ARBA00023012"/>
    </source>
</evidence>
<dbReference type="SUPFAM" id="SSF55781">
    <property type="entry name" value="GAF domain-like"/>
    <property type="match status" value="1"/>
</dbReference>
<keyword evidence="9" id="KW-0812">Transmembrane</keyword>
<organism evidence="12 13">
    <name type="scientific">Silvimonas iriomotensis</name>
    <dbReference type="NCBI Taxonomy" id="449662"/>
    <lineage>
        <taxon>Bacteria</taxon>
        <taxon>Pseudomonadati</taxon>
        <taxon>Pseudomonadota</taxon>
        <taxon>Betaproteobacteria</taxon>
        <taxon>Neisseriales</taxon>
        <taxon>Chitinibacteraceae</taxon>
        <taxon>Silvimonas</taxon>
    </lineage>
</organism>
<dbReference type="Proteomes" id="UP000637267">
    <property type="component" value="Unassembled WGS sequence"/>
</dbReference>
<dbReference type="Pfam" id="PF00512">
    <property type="entry name" value="HisKA"/>
    <property type="match status" value="1"/>
</dbReference>
<feature type="domain" description="Histidine kinase" evidence="10">
    <location>
        <begin position="503"/>
        <end position="723"/>
    </location>
</feature>
<feature type="domain" description="Response regulatory" evidence="11">
    <location>
        <begin position="777"/>
        <end position="890"/>
    </location>
</feature>
<keyword evidence="9" id="KW-1133">Transmembrane helix</keyword>
<dbReference type="PROSITE" id="PS50110">
    <property type="entry name" value="RESPONSE_REGULATORY"/>
    <property type="match status" value="3"/>
</dbReference>
<dbReference type="SUPFAM" id="SSF47384">
    <property type="entry name" value="Homodimeric domain of signal transducing histidine kinase"/>
    <property type="match status" value="1"/>
</dbReference>
<dbReference type="CDD" id="cd19410">
    <property type="entry name" value="HK9-like_sensor"/>
    <property type="match status" value="1"/>
</dbReference>
<feature type="transmembrane region" description="Helical" evidence="9">
    <location>
        <begin position="187"/>
        <end position="207"/>
    </location>
</feature>
<dbReference type="InterPro" id="IPR007891">
    <property type="entry name" value="CHASE3"/>
</dbReference>
<comment type="catalytic activity">
    <reaction evidence="1">
        <text>ATP + protein L-histidine = ADP + protein N-phospho-L-histidine.</text>
        <dbReference type="EC" id="2.7.13.3"/>
    </reaction>
</comment>
<keyword evidence="13" id="KW-1185">Reference proteome</keyword>
<dbReference type="InterPro" id="IPR003018">
    <property type="entry name" value="GAF"/>
</dbReference>
<evidence type="ECO:0000256" key="7">
    <source>
        <dbReference type="PROSITE-ProRule" id="PRU00169"/>
    </source>
</evidence>
<dbReference type="SUPFAM" id="SSF55874">
    <property type="entry name" value="ATPase domain of HSP90 chaperone/DNA topoisomerase II/histidine kinase"/>
    <property type="match status" value="1"/>
</dbReference>
<accession>A0ABQ2P409</accession>
<keyword evidence="3 7" id="KW-0597">Phosphoprotein</keyword>
<evidence type="ECO:0000259" key="10">
    <source>
        <dbReference type="PROSITE" id="PS50109"/>
    </source>
</evidence>
<reference evidence="13" key="1">
    <citation type="journal article" date="2019" name="Int. J. Syst. Evol. Microbiol.">
        <title>The Global Catalogue of Microorganisms (GCM) 10K type strain sequencing project: providing services to taxonomists for standard genome sequencing and annotation.</title>
        <authorList>
            <consortium name="The Broad Institute Genomics Platform"/>
            <consortium name="The Broad Institute Genome Sequencing Center for Infectious Disease"/>
            <person name="Wu L."/>
            <person name="Ma J."/>
        </authorList>
    </citation>
    <scope>NUCLEOTIDE SEQUENCE [LARGE SCALE GENOMIC DNA]</scope>
    <source>
        <strain evidence="13">CGMCC 1.8859</strain>
    </source>
</reference>
<dbReference type="PROSITE" id="PS50109">
    <property type="entry name" value="HIS_KIN"/>
    <property type="match status" value="1"/>
</dbReference>
<dbReference type="SMART" id="SM00388">
    <property type="entry name" value="HisKA"/>
    <property type="match status" value="1"/>
</dbReference>
<dbReference type="InterPro" id="IPR003661">
    <property type="entry name" value="HisK_dim/P_dom"/>
</dbReference>
<feature type="compositionally biased region" description="Low complexity" evidence="8">
    <location>
        <begin position="443"/>
        <end position="464"/>
    </location>
</feature>
<evidence type="ECO:0000259" key="11">
    <source>
        <dbReference type="PROSITE" id="PS50110"/>
    </source>
</evidence>
<dbReference type="RefSeq" id="WP_229708527.1">
    <property type="nucleotide sequence ID" value="NZ_BMLX01000001.1"/>
</dbReference>
<feature type="domain" description="Response regulatory" evidence="11">
    <location>
        <begin position="899"/>
        <end position="1015"/>
    </location>
</feature>
<dbReference type="InterPro" id="IPR036097">
    <property type="entry name" value="HisK_dim/P_sf"/>
</dbReference>
<dbReference type="InterPro" id="IPR001789">
    <property type="entry name" value="Sig_transdc_resp-reg_receiver"/>
</dbReference>
<comment type="caution">
    <text evidence="12">The sequence shown here is derived from an EMBL/GenBank/DDBJ whole genome shotgun (WGS) entry which is preliminary data.</text>
</comment>
<dbReference type="Gene3D" id="1.10.287.130">
    <property type="match status" value="1"/>
</dbReference>
<keyword evidence="4" id="KW-0808">Transferase</keyword>
<protein>
    <recommendedName>
        <fullName evidence="2">histidine kinase</fullName>
        <ecNumber evidence="2">2.7.13.3</ecNumber>
    </recommendedName>
</protein>
<dbReference type="Gene3D" id="3.30.450.40">
    <property type="match status" value="1"/>
</dbReference>
<dbReference type="InterPro" id="IPR029016">
    <property type="entry name" value="GAF-like_dom_sf"/>
</dbReference>
<feature type="modified residue" description="4-aspartylphosphate" evidence="7">
    <location>
        <position position="948"/>
    </location>
</feature>
<evidence type="ECO:0000256" key="3">
    <source>
        <dbReference type="ARBA" id="ARBA00022553"/>
    </source>
</evidence>
<name>A0ABQ2P409_9NEIS</name>
<dbReference type="CDD" id="cd00156">
    <property type="entry name" value="REC"/>
    <property type="match status" value="2"/>
</dbReference>
<dbReference type="GO" id="GO:0016301">
    <property type="term" value="F:kinase activity"/>
    <property type="evidence" value="ECO:0007669"/>
    <property type="project" value="UniProtKB-KW"/>
</dbReference>
<evidence type="ECO:0000256" key="1">
    <source>
        <dbReference type="ARBA" id="ARBA00000085"/>
    </source>
</evidence>
<feature type="modified residue" description="4-aspartylphosphate" evidence="7">
    <location>
        <position position="826"/>
    </location>
</feature>
<dbReference type="Pfam" id="PF13185">
    <property type="entry name" value="GAF_2"/>
    <property type="match status" value="1"/>
</dbReference>
<dbReference type="InterPro" id="IPR036890">
    <property type="entry name" value="HATPase_C_sf"/>
</dbReference>
<dbReference type="Gene3D" id="3.40.50.2300">
    <property type="match status" value="3"/>
</dbReference>
<dbReference type="SMART" id="SM00387">
    <property type="entry name" value="HATPase_c"/>
    <property type="match status" value="1"/>
</dbReference>
<dbReference type="PANTHER" id="PTHR45339">
    <property type="entry name" value="HYBRID SIGNAL TRANSDUCTION HISTIDINE KINASE J"/>
    <property type="match status" value="1"/>
</dbReference>
<gene>
    <name evidence="12" type="ORF">GCM10010970_00800</name>
</gene>
<sequence>MNAMTDLSIPEKTFRRILARNVLAPLIVAAVTSAIYIGLVLYLQSVSRWVDHADLVISKTTTASKLLIDGETGLRGYVLTGKASFLEPYTNSSEQFLDILHEAKALTTDNANQQAFFTRAEERYKLWRSYAERVIKARQENQQSATDYITSEAGKAQMDQLRGFFSQIIQTEEALRAQRNVDVENTVTWLLGLTIGIGLLSGVILVLSGRRQLRQLSDVYGETLEQQREHTLHLERQSWLRKGQTELATVMLGEQAITTLAANMLDFMVRFLGASVGAVYISTDRQHFTRVSQYALEAGTLESQREFELREGVAGQAAAENRIMLLSDIPDDYLRISSALGASKPRAVLVVPARGDRFVNLVMELSFSNAMPDLAEEFVNLVAHSMGTAIDSAQYREQLQGMLSETQQLNEELQAQQEELKVANEELEEQSRSLRESQARLESQQVELEQNNDQLEQQTQTLQTQRDELDVRNEALRMVHVQLEERADELLRASRYKSEFLANMSHELRTPLNSALILSKLLADNPAGNLTEEQVKFASSIYSSGNDLLTLINDILDLSKVEAGKLDIWPEDVSTARLLEGLESMFKPLAQSKGVELEVVARANLPRTIVSDLARLQQILKNLLSNAIKFTEKGSVHIVAGLHAPGQVAFAVSDTGIGIAEDELEAVFGAFHQADGATNRKFGGTGLGLTISRDLATLLGGSITVQSTPGTGSTFTLIVPLTLPLPAEADDAHVAPAPRHAAPAAVSAPITPPAPDDARPATVVADDRDTLRPDARKVLIIEDDATFARILYTLGKELGFDCLLADTAQKGFDLALNYMPDAVMLDMKLPDQSGMTVLERLKEEPRTRHIPVHVISGIDSSHAALQAGAIGYALKPTDREALRRVFGRIEAKLAQAIKHVLVVEDDPLQRESMMKLIADEDVKITAVALAEDALEHLKKTDFDCMVVDLTLPDMAGYELLKRMASDTSYAFPPVIVYTGRVLSREEEAELRRYSHSIIIKGARSPERLLDEVTLFLHRVETTLAPERQQMLKVARSREKAFEGRKIMVVDDDVRNIFALTSALEPKGAQIIIGRNGRDALEKLDTDPEIDLVLMDIMMPEMDGYTAMRQIRADERFARLPIIAVTANAMRDDQEKCLAAGANDYLAKPIDLDKLLSLIRVWMPKLSRL</sequence>
<evidence type="ECO:0000256" key="8">
    <source>
        <dbReference type="SAM" id="MobiDB-lite"/>
    </source>
</evidence>
<proteinExistence type="predicted"/>
<dbReference type="CDD" id="cd00082">
    <property type="entry name" value="HisKA"/>
    <property type="match status" value="1"/>
</dbReference>
<feature type="transmembrane region" description="Helical" evidence="9">
    <location>
        <begin position="21"/>
        <end position="43"/>
    </location>
</feature>
<evidence type="ECO:0000256" key="2">
    <source>
        <dbReference type="ARBA" id="ARBA00012438"/>
    </source>
</evidence>
<dbReference type="SMART" id="SM00448">
    <property type="entry name" value="REC"/>
    <property type="match status" value="3"/>
</dbReference>
<feature type="domain" description="Response regulatory" evidence="11">
    <location>
        <begin position="1045"/>
        <end position="1162"/>
    </location>
</feature>
<feature type="region of interest" description="Disordered" evidence="8">
    <location>
        <begin position="443"/>
        <end position="465"/>
    </location>
</feature>
<keyword evidence="9" id="KW-0472">Membrane</keyword>
<dbReference type="Pfam" id="PF05227">
    <property type="entry name" value="CHASE3"/>
    <property type="match status" value="1"/>
</dbReference>
<dbReference type="InterPro" id="IPR011006">
    <property type="entry name" value="CheY-like_superfamily"/>
</dbReference>
<keyword evidence="6" id="KW-0902">Two-component regulatory system</keyword>
<dbReference type="InterPro" id="IPR004358">
    <property type="entry name" value="Sig_transdc_His_kin-like_C"/>
</dbReference>
<dbReference type="Gene3D" id="3.30.565.10">
    <property type="entry name" value="Histidine kinase-like ATPase, C-terminal domain"/>
    <property type="match status" value="1"/>
</dbReference>
<dbReference type="EC" id="2.7.13.3" evidence="2"/>
<keyword evidence="5 12" id="KW-0418">Kinase</keyword>
<dbReference type="InterPro" id="IPR005467">
    <property type="entry name" value="His_kinase_dom"/>
</dbReference>
<dbReference type="Pfam" id="PF02518">
    <property type="entry name" value="HATPase_c"/>
    <property type="match status" value="1"/>
</dbReference>
<evidence type="ECO:0000256" key="9">
    <source>
        <dbReference type="SAM" id="Phobius"/>
    </source>
</evidence>
<evidence type="ECO:0000256" key="4">
    <source>
        <dbReference type="ARBA" id="ARBA00022679"/>
    </source>
</evidence>
<evidence type="ECO:0000256" key="5">
    <source>
        <dbReference type="ARBA" id="ARBA00022777"/>
    </source>
</evidence>
<dbReference type="CDD" id="cd17546">
    <property type="entry name" value="REC_hyHK_CKI1_RcsC-like"/>
    <property type="match status" value="1"/>
</dbReference>
<dbReference type="Pfam" id="PF00072">
    <property type="entry name" value="Response_reg"/>
    <property type="match status" value="3"/>
</dbReference>
<evidence type="ECO:0000313" key="13">
    <source>
        <dbReference type="Proteomes" id="UP000637267"/>
    </source>
</evidence>
<dbReference type="EMBL" id="BMLX01000001">
    <property type="protein sequence ID" value="GGP17652.1"/>
    <property type="molecule type" value="Genomic_DNA"/>
</dbReference>
<evidence type="ECO:0000313" key="12">
    <source>
        <dbReference type="EMBL" id="GGP17652.1"/>
    </source>
</evidence>
<dbReference type="SUPFAM" id="SSF52172">
    <property type="entry name" value="CheY-like"/>
    <property type="match status" value="3"/>
</dbReference>
<dbReference type="InterPro" id="IPR003594">
    <property type="entry name" value="HATPase_dom"/>
</dbReference>
<dbReference type="SMART" id="SM00065">
    <property type="entry name" value="GAF"/>
    <property type="match status" value="1"/>
</dbReference>